<evidence type="ECO:0000256" key="5">
    <source>
        <dbReference type="ARBA" id="ARBA00022909"/>
    </source>
</evidence>
<dbReference type="Gene3D" id="3.30.1130.10">
    <property type="match status" value="1"/>
</dbReference>
<name>A0ABP9UN25_9BACT</name>
<dbReference type="EC" id="4.1.2.25" evidence="4"/>
<dbReference type="Pfam" id="PF02152">
    <property type="entry name" value="FolB"/>
    <property type="match status" value="1"/>
</dbReference>
<evidence type="ECO:0000256" key="4">
    <source>
        <dbReference type="ARBA" id="ARBA00013043"/>
    </source>
</evidence>
<accession>A0ABP9UN25</accession>
<evidence type="ECO:0000313" key="9">
    <source>
        <dbReference type="EMBL" id="GAA5482981.1"/>
    </source>
</evidence>
<dbReference type="SUPFAM" id="SSF55620">
    <property type="entry name" value="Tetrahydrobiopterin biosynthesis enzymes-like"/>
    <property type="match status" value="1"/>
</dbReference>
<comment type="catalytic activity">
    <reaction evidence="1">
        <text>7,8-dihydroneopterin = 6-hydroxymethyl-7,8-dihydropterin + glycolaldehyde</text>
        <dbReference type="Rhea" id="RHEA:10540"/>
        <dbReference type="ChEBI" id="CHEBI:17001"/>
        <dbReference type="ChEBI" id="CHEBI:17071"/>
        <dbReference type="ChEBI" id="CHEBI:44841"/>
        <dbReference type="EC" id="4.1.2.25"/>
    </reaction>
</comment>
<evidence type="ECO:0000256" key="1">
    <source>
        <dbReference type="ARBA" id="ARBA00001353"/>
    </source>
</evidence>
<dbReference type="Proteomes" id="UP001476282">
    <property type="component" value="Unassembled WGS sequence"/>
</dbReference>
<dbReference type="SMART" id="SM00905">
    <property type="entry name" value="FolB"/>
    <property type="match status" value="1"/>
</dbReference>
<feature type="domain" description="Dihydroneopterin aldolase/epimerase" evidence="8">
    <location>
        <begin position="6"/>
        <end position="115"/>
    </location>
</feature>
<dbReference type="PANTHER" id="PTHR42844">
    <property type="entry name" value="DIHYDRONEOPTERIN ALDOLASE 1-RELATED"/>
    <property type="match status" value="1"/>
</dbReference>
<keyword evidence="6" id="KW-0456">Lyase</keyword>
<comment type="pathway">
    <text evidence="2">Cofactor biosynthesis; tetrahydrofolate biosynthesis; 2-amino-4-hydroxy-6-hydroxymethyl-7,8-dihydropteridine diphosphate from 7,8-dihydroneopterin triphosphate: step 3/4.</text>
</comment>
<comment type="similarity">
    <text evidence="3">Belongs to the DHNA family.</text>
</comment>
<gene>
    <name evidence="9" type="ORF">Hsar01_02207</name>
</gene>
<evidence type="ECO:0000313" key="10">
    <source>
        <dbReference type="Proteomes" id="UP001476282"/>
    </source>
</evidence>
<keyword evidence="5" id="KW-0289">Folate biosynthesis</keyword>
<reference evidence="9 10" key="1">
    <citation type="submission" date="2024-02" db="EMBL/GenBank/DDBJ databases">
        <title>Haloferula sargassicola NBRC 104335.</title>
        <authorList>
            <person name="Ichikawa N."/>
            <person name="Katano-Makiyama Y."/>
            <person name="Hidaka K."/>
        </authorList>
    </citation>
    <scope>NUCLEOTIDE SEQUENCE [LARGE SCALE GENOMIC DNA]</scope>
    <source>
        <strain evidence="9 10">NBRC 104335</strain>
    </source>
</reference>
<dbReference type="InterPro" id="IPR043133">
    <property type="entry name" value="GTP-CH-I_C/QueF"/>
</dbReference>
<dbReference type="InterPro" id="IPR006157">
    <property type="entry name" value="FolB_dom"/>
</dbReference>
<dbReference type="NCBIfam" id="TIGR00526">
    <property type="entry name" value="folB_dom"/>
    <property type="match status" value="1"/>
</dbReference>
<evidence type="ECO:0000256" key="6">
    <source>
        <dbReference type="ARBA" id="ARBA00023239"/>
    </source>
</evidence>
<comment type="caution">
    <text evidence="9">The sequence shown here is derived from an EMBL/GenBank/DDBJ whole genome shotgun (WGS) entry which is preliminary data.</text>
</comment>
<dbReference type="RefSeq" id="WP_353567106.1">
    <property type="nucleotide sequence ID" value="NZ_BAABRI010000011.1"/>
</dbReference>
<sequence length="118" mass="12957">MSAAWIHVRGLEVSTRIGVPDEERAQPQALKVDLDMKPAASFSEMADEVARTIDYHAVSLAVEKLAAAGERKLVETLADEIADLVLGEFGAVVVRVKIRKFILPQTEWVGVSVEKERS</sequence>
<dbReference type="EMBL" id="BAABRI010000011">
    <property type="protein sequence ID" value="GAA5482981.1"/>
    <property type="molecule type" value="Genomic_DNA"/>
</dbReference>
<dbReference type="InterPro" id="IPR006156">
    <property type="entry name" value="Dihydroneopterin_aldolase"/>
</dbReference>
<keyword evidence="10" id="KW-1185">Reference proteome</keyword>
<protein>
    <recommendedName>
        <fullName evidence="4">dihydroneopterin aldolase</fullName>
        <ecNumber evidence="4">4.1.2.25</ecNumber>
    </recommendedName>
    <alternativeName>
        <fullName evidence="7">7,8-dihydroneopterin aldolase</fullName>
    </alternativeName>
</protein>
<evidence type="ECO:0000256" key="7">
    <source>
        <dbReference type="ARBA" id="ARBA00032903"/>
    </source>
</evidence>
<dbReference type="PANTHER" id="PTHR42844:SF1">
    <property type="entry name" value="DIHYDRONEOPTERIN ALDOLASE 1-RELATED"/>
    <property type="match status" value="1"/>
</dbReference>
<proteinExistence type="inferred from homology"/>
<organism evidence="9 10">
    <name type="scientific">Haloferula sargassicola</name>
    <dbReference type="NCBI Taxonomy" id="490096"/>
    <lineage>
        <taxon>Bacteria</taxon>
        <taxon>Pseudomonadati</taxon>
        <taxon>Verrucomicrobiota</taxon>
        <taxon>Verrucomicrobiia</taxon>
        <taxon>Verrucomicrobiales</taxon>
        <taxon>Verrucomicrobiaceae</taxon>
        <taxon>Haloferula</taxon>
    </lineage>
</organism>
<evidence type="ECO:0000256" key="2">
    <source>
        <dbReference type="ARBA" id="ARBA00005013"/>
    </source>
</evidence>
<evidence type="ECO:0000256" key="3">
    <source>
        <dbReference type="ARBA" id="ARBA00005708"/>
    </source>
</evidence>
<evidence type="ECO:0000259" key="8">
    <source>
        <dbReference type="SMART" id="SM00905"/>
    </source>
</evidence>